<comment type="caution">
    <text evidence="1">The sequence shown here is derived from an EMBL/GenBank/DDBJ whole genome shotgun (WGS) entry which is preliminary data.</text>
</comment>
<dbReference type="OrthoDB" id="5148800at2"/>
<dbReference type="STRING" id="904291.A7J15_00305"/>
<sequence>MSGAGADYEPGDELTRRIRPASGRVWLSLTAVLVVGLLIDAIVRGGWLQAVLIAPWPLALVWFVYVFVYAPHVLADERGVTIHNILRITRVPWGAIDDIVMRWQLEVRLTAAAGGKSIQAWGVPARRPRGRTRDQPADVEAEILREMKLNADADPSDDRVTRSWDLLGVVGLVVIAAWAAIAVAVTS</sequence>
<reference evidence="1 2" key="1">
    <citation type="submission" date="2016-05" db="EMBL/GenBank/DDBJ databases">
        <authorList>
            <person name="Lavstsen T."/>
            <person name="Jespersen J.S."/>
        </authorList>
    </citation>
    <scope>NUCLEOTIDE SEQUENCE [LARGE SCALE GENOMIC DNA]</scope>
    <source>
        <strain evidence="1 2">YLB-01</strain>
    </source>
</reference>
<organism evidence="1 2">
    <name type="scientific">Microbacterium sediminis</name>
    <dbReference type="NCBI Taxonomy" id="904291"/>
    <lineage>
        <taxon>Bacteria</taxon>
        <taxon>Bacillati</taxon>
        <taxon>Actinomycetota</taxon>
        <taxon>Actinomycetes</taxon>
        <taxon>Micrococcales</taxon>
        <taxon>Microbacteriaceae</taxon>
        <taxon>Microbacterium</taxon>
    </lineage>
</organism>
<accession>A0A1B9NG50</accession>
<name>A0A1B9NG50_9MICO</name>
<evidence type="ECO:0000313" key="2">
    <source>
        <dbReference type="Proteomes" id="UP000093355"/>
    </source>
</evidence>
<keyword evidence="2" id="KW-1185">Reference proteome</keyword>
<evidence type="ECO:0000313" key="1">
    <source>
        <dbReference type="EMBL" id="OCG75543.1"/>
    </source>
</evidence>
<gene>
    <name evidence="1" type="ORF">A7J15_00305</name>
</gene>
<proteinExistence type="predicted"/>
<dbReference type="Proteomes" id="UP000093355">
    <property type="component" value="Unassembled WGS sequence"/>
</dbReference>
<dbReference type="EMBL" id="LXMD01000012">
    <property type="protein sequence ID" value="OCG75543.1"/>
    <property type="molecule type" value="Genomic_DNA"/>
</dbReference>
<dbReference type="AlphaFoldDB" id="A0A1B9NG50"/>
<protein>
    <submittedName>
        <fullName evidence="1">Uncharacterized protein</fullName>
    </submittedName>
</protein>
<dbReference type="RefSeq" id="WP_067022673.1">
    <property type="nucleotide sequence ID" value="NZ_CP038256.1"/>
</dbReference>